<dbReference type="Gene3D" id="2.60.40.2610">
    <property type="entry name" value="Outer membrane usher protein FimD, plug domain"/>
    <property type="match status" value="1"/>
</dbReference>
<evidence type="ECO:0000256" key="8">
    <source>
        <dbReference type="ARBA" id="ARBA00023136"/>
    </source>
</evidence>
<dbReference type="Gene3D" id="2.60.40.3110">
    <property type="match status" value="1"/>
</dbReference>
<dbReference type="EMBL" id="CP059056">
    <property type="protein sequence ID" value="QLJ18653.1"/>
    <property type="molecule type" value="Genomic_DNA"/>
</dbReference>
<dbReference type="InterPro" id="IPR042186">
    <property type="entry name" value="FimD_plug_dom"/>
</dbReference>
<keyword evidence="5" id="KW-1029">Fimbrium biogenesis</keyword>
<dbReference type="Pfam" id="PF00577">
    <property type="entry name" value="Usher"/>
    <property type="match status" value="1"/>
</dbReference>
<dbReference type="InterPro" id="IPR000015">
    <property type="entry name" value="Fimb_usher"/>
</dbReference>
<evidence type="ECO:0000256" key="3">
    <source>
        <dbReference type="ARBA" id="ARBA00022448"/>
    </source>
</evidence>
<evidence type="ECO:0000256" key="9">
    <source>
        <dbReference type="ARBA" id="ARBA00023237"/>
    </source>
</evidence>
<sequence>MKPMLHKILCINLCVLSVAMPKIALSDNYFDPNLLLNNNDNIDLSNFSKEDYIAPGDYSLSVFVNTEPLGEKTILFKANKEGKVVPVVTIKDLKLFGVNVSAISKLSDLPEDTEIDNIEAYIPNSRLTFNINKLTLNASFPQVNMDKSFQGEIPAELLDDGVSAVILNYMANFIKNRTTGDYSSHNNNFFLNLNGGVNIGPWRLRTNYSYNNSSGSDQRSSSDSEFSNTYVMRNIAYLKSMLKIGEITTGGNIFSSIPIKGISLATNQQMLPSSMRGYAPVVRGFANSNATVTIRQNGQIIYKSFVAPGNFIINDISAGGIGGDLEITIEEEDGSKRVYTQAYSSLPIMLREGQFEYEFSAGQYDGGITTDSKKSKFALGTFSYGINNSITAYGGLLIANGYTSGVIGSGVSLGLLGALSADVTLARANLDKTYHGQSYRVRYSKSLLSTGTSFDLTALRYSTKDYYDFSDYNNSGYELREGIAPWLSQRQKSSFQTSISQSLGKYGSMYLRGETSRYWGNSRVNNSVTLGYNTVLKGIAFNIDYSISRLKSDDNTWPENRQINFNMNMPLSVFSNASGLQNMNASYLLTHSNDGRTSQQAGLNGSAFDNQLSYGIYQNTDNKADSYSGNMNMSYSGSKGTLSGGYSYGKNRNSFNGSLIGGVVLHSKGVTLSRMLGDSIAIVSADKAKGAEINGNVKIDTFGNAIVPQLSPYDTNSISVNVSTLPDDVTLNETSMKVYPTEGAILARQFQTKVGYQVIFDIKTAENIAIPFGAMASLTDEKDKQVNTGIIDAYQSLYMSGLPNDGNVVVTWNNNTGKHSCQFSYSELEKIEVSQQNPIRMVTVNCQ</sequence>
<dbReference type="EMBL" id="ABKSPD020000018">
    <property type="protein sequence ID" value="EKW9777822.1"/>
    <property type="molecule type" value="Genomic_DNA"/>
</dbReference>
<dbReference type="GO" id="GO:0009297">
    <property type="term" value="P:pilus assembly"/>
    <property type="evidence" value="ECO:0007669"/>
    <property type="project" value="InterPro"/>
</dbReference>
<dbReference type="Gene3D" id="2.60.40.2070">
    <property type="match status" value="1"/>
</dbReference>
<gene>
    <name evidence="14" type="ORF">HZ283_16710</name>
    <name evidence="13" type="ORF">PW210_003701</name>
</gene>
<dbReference type="SMR" id="A0A7D5W2W5"/>
<dbReference type="Pfam" id="PF13954">
    <property type="entry name" value="PapC_N"/>
    <property type="match status" value="1"/>
</dbReference>
<keyword evidence="7 10" id="KW-0732">Signal</keyword>
<dbReference type="AlphaFoldDB" id="A0A7D5W2W5"/>
<evidence type="ECO:0000256" key="4">
    <source>
        <dbReference type="ARBA" id="ARBA00022452"/>
    </source>
</evidence>
<evidence type="ECO:0000259" key="12">
    <source>
        <dbReference type="Pfam" id="PF13954"/>
    </source>
</evidence>
<dbReference type="RefSeq" id="WP_004245704.1">
    <property type="nucleotide sequence ID" value="NZ_ABFCQN020000045.1"/>
</dbReference>
<evidence type="ECO:0000256" key="6">
    <source>
        <dbReference type="ARBA" id="ARBA00022692"/>
    </source>
</evidence>
<dbReference type="InterPro" id="IPR025885">
    <property type="entry name" value="PapC_N"/>
</dbReference>
<reference evidence="14" key="1">
    <citation type="submission" date="2020-07" db="EMBL/GenBank/DDBJ databases">
        <title>Hypervirulent multi-drug resistant Proteus mirabilis strain with mosaic plasmid.</title>
        <authorList>
            <person name="Shelenkov A."/>
            <person name="Mikhaylova Y.V."/>
            <person name="Yanushevich Y.G."/>
            <person name="Petrova L."/>
            <person name="Fomina V."/>
            <person name="Zamyatin M."/>
            <person name="Shagin D."/>
        </authorList>
    </citation>
    <scope>NUCLEOTIDE SEQUENCE</scope>
    <source>
        <strain evidence="14">CriePir89</strain>
    </source>
</reference>
<proteinExistence type="inferred from homology"/>
<dbReference type="Gene3D" id="3.10.20.410">
    <property type="match status" value="1"/>
</dbReference>
<dbReference type="InterPro" id="IPR037224">
    <property type="entry name" value="PapC_N_sf"/>
</dbReference>
<feature type="domain" description="PapC N-terminal" evidence="12">
    <location>
        <begin position="29"/>
        <end position="172"/>
    </location>
</feature>
<feature type="chain" id="PRO_5044126647" evidence="10">
    <location>
        <begin position="25"/>
        <end position="847"/>
    </location>
</feature>
<keyword evidence="3" id="KW-0813">Transport</keyword>
<dbReference type="Proteomes" id="UP001171165">
    <property type="component" value="Unassembled WGS sequence"/>
</dbReference>
<dbReference type="PANTHER" id="PTHR30451">
    <property type="entry name" value="OUTER MEMBRANE USHER PROTEIN"/>
    <property type="match status" value="1"/>
</dbReference>
<comment type="subcellular location">
    <subcellularLocation>
        <location evidence="1">Cell outer membrane</location>
        <topology evidence="1">Multi-pass membrane protein</topology>
    </subcellularLocation>
</comment>
<dbReference type="OMA" id="GGWKYEL"/>
<evidence type="ECO:0000256" key="5">
    <source>
        <dbReference type="ARBA" id="ARBA00022558"/>
    </source>
</evidence>
<dbReference type="GO" id="GO:0009279">
    <property type="term" value="C:cell outer membrane"/>
    <property type="evidence" value="ECO:0007669"/>
    <property type="project" value="UniProtKB-SubCell"/>
</dbReference>
<accession>A0A7D5W2W5</accession>
<keyword evidence="9" id="KW-0998">Cell outer membrane</keyword>
<organism evidence="14">
    <name type="scientific">Proteus mirabilis</name>
    <dbReference type="NCBI Taxonomy" id="584"/>
    <lineage>
        <taxon>Bacteria</taxon>
        <taxon>Pseudomonadati</taxon>
        <taxon>Pseudomonadota</taxon>
        <taxon>Gammaproteobacteria</taxon>
        <taxon>Enterobacterales</taxon>
        <taxon>Morganellaceae</taxon>
        <taxon>Proteus</taxon>
    </lineage>
</organism>
<dbReference type="PANTHER" id="PTHR30451:SF21">
    <property type="entry name" value="FIMBRIAL USHER DOMAIN-CONTAINING PROTEIN YDET-RELATED"/>
    <property type="match status" value="1"/>
</dbReference>
<evidence type="ECO:0000313" key="14">
    <source>
        <dbReference type="EMBL" id="QLJ18653.1"/>
    </source>
</evidence>
<dbReference type="FunFam" id="2.60.40.3110:FF:000001">
    <property type="entry name" value="Putative fimbrial outer membrane usher"/>
    <property type="match status" value="1"/>
</dbReference>
<keyword evidence="8" id="KW-0472">Membrane</keyword>
<dbReference type="InterPro" id="IPR043142">
    <property type="entry name" value="PapC-like_C_sf"/>
</dbReference>
<feature type="signal peptide" evidence="10">
    <location>
        <begin position="1"/>
        <end position="24"/>
    </location>
</feature>
<evidence type="ECO:0000256" key="10">
    <source>
        <dbReference type="SAM" id="SignalP"/>
    </source>
</evidence>
<dbReference type="KEGG" id="pvl:AOB99_14305"/>
<dbReference type="GeneID" id="6801639"/>
<keyword evidence="6" id="KW-0812">Transmembrane</keyword>
<evidence type="ECO:0000313" key="13">
    <source>
        <dbReference type="EMBL" id="EKW9777822.1"/>
    </source>
</evidence>
<comment type="similarity">
    <text evidence="2">Belongs to the fimbrial export usher family.</text>
</comment>
<dbReference type="InterPro" id="IPR025949">
    <property type="entry name" value="PapC-like_C"/>
</dbReference>
<dbReference type="GO" id="GO:0015473">
    <property type="term" value="F:fimbrial usher porin activity"/>
    <property type="evidence" value="ECO:0007669"/>
    <property type="project" value="InterPro"/>
</dbReference>
<name>A0A7D5W2W5_PROMI</name>
<evidence type="ECO:0000256" key="1">
    <source>
        <dbReference type="ARBA" id="ARBA00004571"/>
    </source>
</evidence>
<reference evidence="13" key="2">
    <citation type="submission" date="2023-06" db="EMBL/GenBank/DDBJ databases">
        <authorList>
            <consortium name="Clinical and Environmental Microbiology Branch: Whole genome sequencing antimicrobial resistance pathogens in the healthcare setting"/>
        </authorList>
    </citation>
    <scope>NUCLEOTIDE SEQUENCE</scope>
    <source>
        <strain evidence="13">Microbial</strain>
    </source>
</reference>
<dbReference type="SUPFAM" id="SSF141729">
    <property type="entry name" value="FimD N-terminal domain-like"/>
    <property type="match status" value="1"/>
</dbReference>
<keyword evidence="4" id="KW-1134">Transmembrane beta strand</keyword>
<evidence type="ECO:0000259" key="11">
    <source>
        <dbReference type="Pfam" id="PF13953"/>
    </source>
</evidence>
<dbReference type="Pfam" id="PF13953">
    <property type="entry name" value="PapC_C"/>
    <property type="match status" value="1"/>
</dbReference>
<protein>
    <submittedName>
        <fullName evidence="14">Fimbrial biogenesis outer membrane usher protein</fullName>
    </submittedName>
</protein>
<evidence type="ECO:0000256" key="7">
    <source>
        <dbReference type="ARBA" id="ARBA00022729"/>
    </source>
</evidence>
<feature type="domain" description="PapC-like C-terminal" evidence="11">
    <location>
        <begin position="760"/>
        <end position="826"/>
    </location>
</feature>
<evidence type="ECO:0000256" key="2">
    <source>
        <dbReference type="ARBA" id="ARBA00008064"/>
    </source>
</evidence>